<accession>A0ABT1QKK6</accession>
<dbReference type="Gene3D" id="3.30.559.30">
    <property type="entry name" value="Nonribosomal peptide synthetase, condensation domain"/>
    <property type="match status" value="1"/>
</dbReference>
<comment type="cofactor">
    <cofactor evidence="1">
        <name>pantetheine 4'-phosphate</name>
        <dbReference type="ChEBI" id="CHEBI:47942"/>
    </cofactor>
</comment>
<protein>
    <submittedName>
        <fullName evidence="5">Amino acid adenylation domain-containing protein</fullName>
    </submittedName>
</protein>
<dbReference type="InterPro" id="IPR025110">
    <property type="entry name" value="AMP-bd_C"/>
</dbReference>
<dbReference type="Pfam" id="PF13193">
    <property type="entry name" value="AMP-binding_C"/>
    <property type="match status" value="1"/>
</dbReference>
<dbReference type="SUPFAM" id="SSF47336">
    <property type="entry name" value="ACP-like"/>
    <property type="match status" value="1"/>
</dbReference>
<evidence type="ECO:0000259" key="4">
    <source>
        <dbReference type="PROSITE" id="PS50075"/>
    </source>
</evidence>
<dbReference type="Gene3D" id="2.30.38.10">
    <property type="entry name" value="Luciferase, Domain 3"/>
    <property type="match status" value="1"/>
</dbReference>
<dbReference type="SUPFAM" id="SSF52777">
    <property type="entry name" value="CoA-dependent acyltransferases"/>
    <property type="match status" value="2"/>
</dbReference>
<dbReference type="Gene3D" id="1.10.1200.10">
    <property type="entry name" value="ACP-like"/>
    <property type="match status" value="1"/>
</dbReference>
<dbReference type="InterPro" id="IPR020845">
    <property type="entry name" value="AMP-binding_CS"/>
</dbReference>
<proteinExistence type="predicted"/>
<dbReference type="PROSITE" id="PS00012">
    <property type="entry name" value="PHOSPHOPANTETHEINE"/>
    <property type="match status" value="1"/>
</dbReference>
<dbReference type="Gene3D" id="3.30.300.30">
    <property type="match status" value="1"/>
</dbReference>
<dbReference type="InterPro" id="IPR006162">
    <property type="entry name" value="Ppantetheine_attach_site"/>
</dbReference>
<evidence type="ECO:0000256" key="1">
    <source>
        <dbReference type="ARBA" id="ARBA00001957"/>
    </source>
</evidence>
<name>A0ABT1QKK6_9NOCA</name>
<feature type="non-terminal residue" evidence="5">
    <location>
        <position position="755"/>
    </location>
</feature>
<feature type="domain" description="Carrier" evidence="4">
    <location>
        <begin position="628"/>
        <end position="703"/>
    </location>
</feature>
<reference evidence="5 6" key="1">
    <citation type="submission" date="2022-07" db="EMBL/GenBank/DDBJ databases">
        <title>Degradation activity of malathion, p-nitrophenol and potential low-temperature adaptation strategy of Rhodococcus sp. FXJ9.536.</title>
        <authorList>
            <person name="Huang J."/>
            <person name="Huang Y."/>
        </authorList>
    </citation>
    <scope>NUCLEOTIDE SEQUENCE [LARGE SCALE GENOMIC DNA]</scope>
    <source>
        <strain evidence="5 6">FXJ9.536</strain>
    </source>
</reference>
<dbReference type="PANTHER" id="PTHR45527">
    <property type="entry name" value="NONRIBOSOMAL PEPTIDE SYNTHETASE"/>
    <property type="match status" value="1"/>
</dbReference>
<comment type="caution">
    <text evidence="5">The sequence shown here is derived from an EMBL/GenBank/DDBJ whole genome shotgun (WGS) entry which is preliminary data.</text>
</comment>
<dbReference type="InterPro" id="IPR001242">
    <property type="entry name" value="Condensation_dom"/>
</dbReference>
<evidence type="ECO:0000313" key="5">
    <source>
        <dbReference type="EMBL" id="MCQ4122819.1"/>
    </source>
</evidence>
<dbReference type="NCBIfam" id="TIGR01733">
    <property type="entry name" value="AA-adenyl-dom"/>
    <property type="match status" value="1"/>
</dbReference>
<dbReference type="PROSITE" id="PS00455">
    <property type="entry name" value="AMP_BINDING"/>
    <property type="match status" value="1"/>
</dbReference>
<dbReference type="Pfam" id="PF00550">
    <property type="entry name" value="PP-binding"/>
    <property type="match status" value="1"/>
</dbReference>
<evidence type="ECO:0000313" key="6">
    <source>
        <dbReference type="Proteomes" id="UP001524501"/>
    </source>
</evidence>
<dbReference type="Pfam" id="PF00668">
    <property type="entry name" value="Condensation"/>
    <property type="match status" value="1"/>
</dbReference>
<evidence type="ECO:0000256" key="2">
    <source>
        <dbReference type="ARBA" id="ARBA00022450"/>
    </source>
</evidence>
<organism evidence="5 6">
    <name type="scientific">Rhodococcus tibetensis</name>
    <dbReference type="NCBI Taxonomy" id="2965064"/>
    <lineage>
        <taxon>Bacteria</taxon>
        <taxon>Bacillati</taxon>
        <taxon>Actinomycetota</taxon>
        <taxon>Actinomycetes</taxon>
        <taxon>Mycobacteriales</taxon>
        <taxon>Nocardiaceae</taxon>
        <taxon>Rhodococcus</taxon>
    </lineage>
</organism>
<dbReference type="RefSeq" id="WP_255974786.1">
    <property type="nucleotide sequence ID" value="NZ_JANFQF010000046.1"/>
</dbReference>
<dbReference type="InterPro" id="IPR023213">
    <property type="entry name" value="CAT-like_dom_sf"/>
</dbReference>
<dbReference type="EMBL" id="JANFQF010000046">
    <property type="protein sequence ID" value="MCQ4122819.1"/>
    <property type="molecule type" value="Genomic_DNA"/>
</dbReference>
<dbReference type="InterPro" id="IPR036736">
    <property type="entry name" value="ACP-like_sf"/>
</dbReference>
<sequence>MHRATGPATTFDTLTVFESYPLDTTSLDPHGSDLEITGVHTMDTTHYPLAIAATADTRLHLRATYDSAAFDAAAVDTVLGRTITVLSAMAATPSLPLSRLSVLTPEESAALVPARGAAAEPPRTLADIIAEVTVHHGDSTALVDGDVQWTYSQLDQRSEHLARVLVDRGAGPEIVVAVAVPRSVESVVAVWSVVKTGAAFLPIDPTYPAVRIDHMVSDSGVTLGLTVSAHLAALPDTVAWTCVDTARKDGGPPPIGGRVDTSGSSVDHPAYVIYTSGSTGIPKGVVVSHRGIDALAHELREGAAVTSSSRVMHFSSPSFDASILEYLLTWSAGATMVLVPPTVYGGEELKRRMLGGGVTHAFLTPTALASLDPAGLEELECILTGGEECPTELVNRWAPTRRMLNAYGPTEATVAANLTHDLVPGATVPIGRPLRGVTELVLDSRLQPVPVGAPGELYVAGSALARGYHRRRALTATRFVAHPYGSAGERLYRTGDIVRWRDNGHTLEYLGRSDFQVKVRGFRIELGEIDAALTRHPAVAFAATLAHQTPAGDTALTSYVLPAADQDFESRSLVAYLAKQVPSHMIPAAIVPIAEIPRTPTGKLDRDALRALSGALARDGRKGTGRAAPTTPLEDTLTRLLAAVLEVPSLGVDDSFFEYGGNSLSATRAVARINTVLHTDIGVRALFDAPTPQALARVVALSESGTTSRPALTAGPRPRWIPLSPAQKRMWFLNQYDTTSPAYNIPLTLHLTGNL</sequence>
<dbReference type="Gene3D" id="3.40.50.980">
    <property type="match status" value="2"/>
</dbReference>
<dbReference type="SMART" id="SM00823">
    <property type="entry name" value="PKS_PP"/>
    <property type="match status" value="1"/>
</dbReference>
<keyword evidence="2" id="KW-0596">Phosphopantetheine</keyword>
<dbReference type="InterPro" id="IPR010071">
    <property type="entry name" value="AA_adenyl_dom"/>
</dbReference>
<dbReference type="InterPro" id="IPR000873">
    <property type="entry name" value="AMP-dep_synth/lig_dom"/>
</dbReference>
<dbReference type="Pfam" id="PF00501">
    <property type="entry name" value="AMP-binding"/>
    <property type="match status" value="1"/>
</dbReference>
<dbReference type="InterPro" id="IPR045851">
    <property type="entry name" value="AMP-bd_C_sf"/>
</dbReference>
<gene>
    <name evidence="5" type="ORF">NOF53_27360</name>
</gene>
<dbReference type="InterPro" id="IPR020806">
    <property type="entry name" value="PKS_PP-bd"/>
</dbReference>
<dbReference type="PANTHER" id="PTHR45527:SF1">
    <property type="entry name" value="FATTY ACID SYNTHASE"/>
    <property type="match status" value="1"/>
</dbReference>
<evidence type="ECO:0000256" key="3">
    <source>
        <dbReference type="ARBA" id="ARBA00022553"/>
    </source>
</evidence>
<dbReference type="SUPFAM" id="SSF56801">
    <property type="entry name" value="Acetyl-CoA synthetase-like"/>
    <property type="match status" value="1"/>
</dbReference>
<keyword evidence="3" id="KW-0597">Phosphoprotein</keyword>
<keyword evidence="6" id="KW-1185">Reference proteome</keyword>
<dbReference type="InterPro" id="IPR009081">
    <property type="entry name" value="PP-bd_ACP"/>
</dbReference>
<dbReference type="PROSITE" id="PS50075">
    <property type="entry name" value="CARRIER"/>
    <property type="match status" value="1"/>
</dbReference>
<dbReference type="Proteomes" id="UP001524501">
    <property type="component" value="Unassembled WGS sequence"/>
</dbReference>
<dbReference type="Gene3D" id="3.30.559.10">
    <property type="entry name" value="Chloramphenicol acetyltransferase-like domain"/>
    <property type="match status" value="2"/>
</dbReference>